<keyword evidence="1" id="KW-0472">Membrane</keyword>
<evidence type="ECO:0000313" key="3">
    <source>
        <dbReference type="Proteomes" id="UP000037848"/>
    </source>
</evidence>
<evidence type="ECO:0000256" key="1">
    <source>
        <dbReference type="SAM" id="Phobius"/>
    </source>
</evidence>
<name>A0A0N1EGK7_9GAMM</name>
<proteinExistence type="predicted"/>
<organism evidence="2 3">
    <name type="scientific">Pseudoalteromonas porphyrae</name>
    <dbReference type="NCBI Taxonomy" id="187330"/>
    <lineage>
        <taxon>Bacteria</taxon>
        <taxon>Pseudomonadati</taxon>
        <taxon>Pseudomonadota</taxon>
        <taxon>Gammaproteobacteria</taxon>
        <taxon>Alteromonadales</taxon>
        <taxon>Pseudoalteromonadaceae</taxon>
        <taxon>Pseudoalteromonas</taxon>
    </lineage>
</organism>
<accession>A0A0N1EGK7</accession>
<dbReference type="EMBL" id="LHPH01000027">
    <property type="protein sequence ID" value="KPH58024.1"/>
    <property type="molecule type" value="Genomic_DNA"/>
</dbReference>
<feature type="transmembrane region" description="Helical" evidence="1">
    <location>
        <begin position="7"/>
        <end position="28"/>
    </location>
</feature>
<keyword evidence="3" id="KW-1185">Reference proteome</keyword>
<evidence type="ECO:0000313" key="2">
    <source>
        <dbReference type="EMBL" id="KPH58024.1"/>
    </source>
</evidence>
<dbReference type="RefSeq" id="WP_054205960.1">
    <property type="nucleotide sequence ID" value="NZ_LHPH01000027.1"/>
</dbReference>
<gene>
    <name evidence="2" type="ORF">ADS77_18390</name>
</gene>
<dbReference type="PATRIC" id="fig|187330.3.peg.2326"/>
<keyword evidence="1" id="KW-0812">Transmembrane</keyword>
<feature type="transmembrane region" description="Helical" evidence="1">
    <location>
        <begin position="131"/>
        <end position="148"/>
    </location>
</feature>
<reference evidence="2 3" key="1">
    <citation type="submission" date="2015-08" db="EMBL/GenBank/DDBJ databases">
        <title>Draft Genome Sequence of Pseudoalteromonas porphyrae UCD-SED14.</title>
        <authorList>
            <person name="Coil D.A."/>
            <person name="Jospin G."/>
            <person name="Lee R.D."/>
            <person name="Eisen J.A."/>
        </authorList>
    </citation>
    <scope>NUCLEOTIDE SEQUENCE [LARGE SCALE GENOMIC DNA]</scope>
    <source>
        <strain evidence="2 3">UCD-SED14</strain>
    </source>
</reference>
<dbReference type="Proteomes" id="UP000037848">
    <property type="component" value="Unassembled WGS sequence"/>
</dbReference>
<dbReference type="AlphaFoldDB" id="A0A0N1EGK7"/>
<sequence>MIKNKQFSIITLCVFVFSLCIFKVSTYFKQLESTELVIAQIEKRIALDLPRLDLTDAFLKHSGNHEEITHYIKLLNNELPTEKVKVYAIADVMLSSQDLSFKTVIKWLTTNDQSVSITFLTYTPLFLLSDLYFVIAFFVVALLFARWADVIKYSSRRYLALKKQKEQLLPKNNARFEIDLKNKTLGMNEDKAIKIALANKPLCFYLALIEFCIDNPDVTLNQNKDVPVELLELANKYFYRLIELGHTIRKRPNFTNSLEKTLSEIRAALDEILSEYPELKDKYYPPKAHGEGSRSRLHSYGLVNIKADDIVVIGK</sequence>
<keyword evidence="1" id="KW-1133">Transmembrane helix</keyword>
<comment type="caution">
    <text evidence="2">The sequence shown here is derived from an EMBL/GenBank/DDBJ whole genome shotgun (WGS) entry which is preliminary data.</text>
</comment>
<protein>
    <submittedName>
        <fullName evidence="2">Uncharacterized protein</fullName>
    </submittedName>
</protein>
<dbReference type="STRING" id="187330.AMS58_15545"/>
<dbReference type="OrthoDB" id="5701613at2"/>